<dbReference type="Pfam" id="PF05016">
    <property type="entry name" value="ParE_toxin"/>
    <property type="match status" value="1"/>
</dbReference>
<reference evidence="2 3" key="1">
    <citation type="submission" date="2017-01" db="EMBL/GenBank/DDBJ databases">
        <authorList>
            <person name="Mah S.A."/>
            <person name="Swanson W.J."/>
            <person name="Moy G.W."/>
            <person name="Vacquier V.D."/>
        </authorList>
    </citation>
    <scope>NUCLEOTIDE SEQUENCE [LARGE SCALE GENOMIC DNA]</scope>
    <source>
        <strain evidence="2 3">ASpG1</strain>
    </source>
</reference>
<dbReference type="STRING" id="159291.SAMN05920897_1503"/>
<dbReference type="EMBL" id="FTMS01000050">
    <property type="protein sequence ID" value="SIR12720.1"/>
    <property type="molecule type" value="Genomic_DNA"/>
</dbReference>
<dbReference type="Gene3D" id="3.30.2310.20">
    <property type="entry name" value="RelE-like"/>
    <property type="match status" value="1"/>
</dbReference>
<keyword evidence="1" id="KW-1277">Toxin-antitoxin system</keyword>
<evidence type="ECO:0000313" key="3">
    <source>
        <dbReference type="Proteomes" id="UP000186400"/>
    </source>
</evidence>
<proteinExistence type="predicted"/>
<name>A0A1N6YDT1_9SPIO</name>
<accession>A0A1N6YDT1</accession>
<dbReference type="InterPro" id="IPR007712">
    <property type="entry name" value="RelE/ParE_toxin"/>
</dbReference>
<protein>
    <submittedName>
        <fullName evidence="2">ParE toxin of type II toxin-antitoxin system, parDE</fullName>
    </submittedName>
</protein>
<evidence type="ECO:0000256" key="1">
    <source>
        <dbReference type="ARBA" id="ARBA00022649"/>
    </source>
</evidence>
<evidence type="ECO:0000313" key="2">
    <source>
        <dbReference type="EMBL" id="SIR12720.1"/>
    </source>
</evidence>
<gene>
    <name evidence="2" type="ORF">SAMN05920897_1503</name>
</gene>
<dbReference type="Proteomes" id="UP000186400">
    <property type="component" value="Unassembled WGS sequence"/>
</dbReference>
<dbReference type="AlphaFoldDB" id="A0A1N6YDT1"/>
<dbReference type="InterPro" id="IPR035093">
    <property type="entry name" value="RelE/ParE_toxin_dom_sf"/>
</dbReference>
<organism evidence="2 3">
    <name type="scientific">Alkalispirochaeta americana</name>
    <dbReference type="NCBI Taxonomy" id="159291"/>
    <lineage>
        <taxon>Bacteria</taxon>
        <taxon>Pseudomonadati</taxon>
        <taxon>Spirochaetota</taxon>
        <taxon>Spirochaetia</taxon>
        <taxon>Spirochaetales</taxon>
        <taxon>Spirochaetaceae</taxon>
        <taxon>Alkalispirochaeta</taxon>
    </lineage>
</organism>
<keyword evidence="3" id="KW-1185">Reference proteome</keyword>
<dbReference type="RefSeq" id="WP_076490027.1">
    <property type="nucleotide sequence ID" value="NZ_FTMS01000050.1"/>
</dbReference>
<sequence>MNYGLEIHYAVGDDLENGRLSYEQLRQGLGDELFAEVYSTMTRLQDNPLLFQKRYGEFRIVVTKRFQYKIVYRVEEEKVYVIAVSHPRQHPTAWMERIE</sequence>